<proteinExistence type="predicted"/>
<dbReference type="EMBL" id="MLFT02000307">
    <property type="protein sequence ID" value="PHT27831.1"/>
    <property type="molecule type" value="Genomic_DNA"/>
</dbReference>
<dbReference type="PANTHER" id="PTHR47491">
    <property type="entry name" value="CAP-GLY DOMAIN LINKER"/>
    <property type="match status" value="1"/>
</dbReference>
<organism evidence="2 3">
    <name type="scientific">Capsicum baccatum</name>
    <name type="common">Peruvian pepper</name>
    <dbReference type="NCBI Taxonomy" id="33114"/>
    <lineage>
        <taxon>Eukaryota</taxon>
        <taxon>Viridiplantae</taxon>
        <taxon>Streptophyta</taxon>
        <taxon>Embryophyta</taxon>
        <taxon>Tracheophyta</taxon>
        <taxon>Spermatophyta</taxon>
        <taxon>Magnoliopsida</taxon>
        <taxon>eudicotyledons</taxon>
        <taxon>Gunneridae</taxon>
        <taxon>Pentapetalae</taxon>
        <taxon>asterids</taxon>
        <taxon>lamiids</taxon>
        <taxon>Solanales</taxon>
        <taxon>Solanaceae</taxon>
        <taxon>Solanoideae</taxon>
        <taxon>Capsiceae</taxon>
        <taxon>Capsicum</taxon>
    </lineage>
</organism>
<evidence type="ECO:0000256" key="1">
    <source>
        <dbReference type="SAM" id="MobiDB-lite"/>
    </source>
</evidence>
<dbReference type="OrthoDB" id="424753at2759"/>
<dbReference type="PANTHER" id="PTHR47491:SF5">
    <property type="entry name" value="CAP-GLY DOMAIN LINKER"/>
    <property type="match status" value="1"/>
</dbReference>
<accession>A0A2G2V4A5</accession>
<reference evidence="2 3" key="1">
    <citation type="journal article" date="2017" name="Genome Biol.">
        <title>New reference genome sequences of hot pepper reveal the massive evolution of plant disease-resistance genes by retroduplication.</title>
        <authorList>
            <person name="Kim S."/>
            <person name="Park J."/>
            <person name="Yeom S.I."/>
            <person name="Kim Y.M."/>
            <person name="Seo E."/>
            <person name="Kim K.T."/>
            <person name="Kim M.S."/>
            <person name="Lee J.M."/>
            <person name="Cheong K."/>
            <person name="Shin H.S."/>
            <person name="Kim S.B."/>
            <person name="Han K."/>
            <person name="Lee J."/>
            <person name="Park M."/>
            <person name="Lee H.A."/>
            <person name="Lee H.Y."/>
            <person name="Lee Y."/>
            <person name="Oh S."/>
            <person name="Lee J.H."/>
            <person name="Choi E."/>
            <person name="Choi E."/>
            <person name="Lee S.E."/>
            <person name="Jeon J."/>
            <person name="Kim H."/>
            <person name="Choi G."/>
            <person name="Song H."/>
            <person name="Lee J."/>
            <person name="Lee S.C."/>
            <person name="Kwon J.K."/>
            <person name="Lee H.Y."/>
            <person name="Koo N."/>
            <person name="Hong Y."/>
            <person name="Kim R.W."/>
            <person name="Kang W.H."/>
            <person name="Huh J.H."/>
            <person name="Kang B.C."/>
            <person name="Yang T.J."/>
            <person name="Lee Y.H."/>
            <person name="Bennetzen J.L."/>
            <person name="Choi D."/>
        </authorList>
    </citation>
    <scope>NUCLEOTIDE SEQUENCE [LARGE SCALE GENOMIC DNA]</scope>
    <source>
        <strain evidence="3">cv. PBC81</strain>
    </source>
</reference>
<dbReference type="AlphaFoldDB" id="A0A2G2V4A5"/>
<name>A0A2G2V4A5_CAPBA</name>
<sequence>MLLQYLDDKSQIKDAVRMAEIGLTSAWTLSDFKVAITKYISFPQIIMGDEGLFLEIFNKFVNELKEKECERQEDKSLYIEMMKNNFFFFRSSTNNTNKTPSPPLKSKEVSSWRSVSLSSQSFYDSGSRKKNFTDLSKSPYGHSKKVYPKKSGRDSIRDLSVPMLIETIKRLTKEKEKVKELKSETLLTTVLSEKLYSEEMDIKQLQADLAATVRGKPFDLLASPYSLLNASNLTSGAAENVGTTAKLNGIMHEPEHADRPNAFSNNSSCVLSCIQTTVDISSQTSSPSTFNLPDHTLVSPGHKVIDPLAARQDALKSTIIHLREGFHRKYQNISTSYSEGCGSSVKRSTSVDAGYLRKATVPCTGDGSTWNNIEGFNNDKSIDSGRLSLALHRSSCLSVVQEPEISSLDDDREHRDSNPPVTDSNNVKDVLPNHISFSKELRLQGLENWLQRCRVMLHHVAGTPERAWLLFNLIFIIETIVVDIFRPQTIKL</sequence>
<reference evidence="3" key="2">
    <citation type="journal article" date="2017" name="J. Anim. Genet.">
        <title>Multiple reference genome sequences of hot pepper reveal the massive evolution of plant disease resistance genes by retroduplication.</title>
        <authorList>
            <person name="Kim S."/>
            <person name="Park J."/>
            <person name="Yeom S.-I."/>
            <person name="Kim Y.-M."/>
            <person name="Seo E."/>
            <person name="Kim K.-T."/>
            <person name="Kim M.-S."/>
            <person name="Lee J.M."/>
            <person name="Cheong K."/>
            <person name="Shin H.-S."/>
            <person name="Kim S.-B."/>
            <person name="Han K."/>
            <person name="Lee J."/>
            <person name="Park M."/>
            <person name="Lee H.-A."/>
            <person name="Lee H.-Y."/>
            <person name="Lee Y."/>
            <person name="Oh S."/>
            <person name="Lee J.H."/>
            <person name="Choi E."/>
            <person name="Choi E."/>
            <person name="Lee S.E."/>
            <person name="Jeon J."/>
            <person name="Kim H."/>
            <person name="Choi G."/>
            <person name="Song H."/>
            <person name="Lee J."/>
            <person name="Lee S.-C."/>
            <person name="Kwon J.-K."/>
            <person name="Lee H.-Y."/>
            <person name="Koo N."/>
            <person name="Hong Y."/>
            <person name="Kim R.W."/>
            <person name="Kang W.-H."/>
            <person name="Huh J.H."/>
            <person name="Kang B.-C."/>
            <person name="Yang T.-J."/>
            <person name="Lee Y.-H."/>
            <person name="Bennetzen J.L."/>
            <person name="Choi D."/>
        </authorList>
    </citation>
    <scope>NUCLEOTIDE SEQUENCE [LARGE SCALE GENOMIC DNA]</scope>
    <source>
        <strain evidence="3">cv. PBC81</strain>
    </source>
</reference>
<dbReference type="Proteomes" id="UP000224567">
    <property type="component" value="Unassembled WGS sequence"/>
</dbReference>
<evidence type="ECO:0000313" key="2">
    <source>
        <dbReference type="EMBL" id="PHT27831.1"/>
    </source>
</evidence>
<keyword evidence="3" id="KW-1185">Reference proteome</keyword>
<comment type="caution">
    <text evidence="2">The sequence shown here is derived from an EMBL/GenBank/DDBJ whole genome shotgun (WGS) entry which is preliminary data.</text>
</comment>
<protein>
    <submittedName>
        <fullName evidence="2">Uncharacterized protein</fullName>
    </submittedName>
</protein>
<gene>
    <name evidence="2" type="ORF">CQW23_32576</name>
</gene>
<dbReference type="Pfam" id="PF25432">
    <property type="entry name" value="FF_PRPF40A"/>
    <property type="match status" value="1"/>
</dbReference>
<dbReference type="STRING" id="33114.A0A2G2V4A5"/>
<feature type="region of interest" description="Disordered" evidence="1">
    <location>
        <begin position="403"/>
        <end position="426"/>
    </location>
</feature>
<evidence type="ECO:0000313" key="3">
    <source>
        <dbReference type="Proteomes" id="UP000224567"/>
    </source>
</evidence>